<feature type="region of interest" description="Disordered" evidence="1">
    <location>
        <begin position="1"/>
        <end position="41"/>
    </location>
</feature>
<reference evidence="2 3" key="1">
    <citation type="submission" date="2015-09" db="EMBL/GenBank/DDBJ databases">
        <title>Trachymyrmex zeteki WGS genome.</title>
        <authorList>
            <person name="Nygaard S."/>
            <person name="Hu H."/>
            <person name="Boomsma J."/>
            <person name="Zhang G."/>
        </authorList>
    </citation>
    <scope>NUCLEOTIDE SEQUENCE [LARGE SCALE GENOMIC DNA]</scope>
    <source>
        <strain evidence="2">Tzet28-1</strain>
        <tissue evidence="2">Whole body</tissue>
    </source>
</reference>
<evidence type="ECO:0000313" key="2">
    <source>
        <dbReference type="EMBL" id="KYQ54617.1"/>
    </source>
</evidence>
<protein>
    <submittedName>
        <fullName evidence="2">Uncharacterized protein</fullName>
    </submittedName>
</protein>
<name>A0A151X2F2_9HYME</name>
<feature type="region of interest" description="Disordered" evidence="1">
    <location>
        <begin position="236"/>
        <end position="255"/>
    </location>
</feature>
<accession>A0A151X2F2</accession>
<dbReference type="AlphaFoldDB" id="A0A151X2F2"/>
<dbReference type="Proteomes" id="UP000075809">
    <property type="component" value="Unassembled WGS sequence"/>
</dbReference>
<dbReference type="EMBL" id="KQ982578">
    <property type="protein sequence ID" value="KYQ54617.1"/>
    <property type="molecule type" value="Genomic_DNA"/>
</dbReference>
<organism evidence="2 3">
    <name type="scientific">Mycetomoellerius zeteki</name>
    <dbReference type="NCBI Taxonomy" id="64791"/>
    <lineage>
        <taxon>Eukaryota</taxon>
        <taxon>Metazoa</taxon>
        <taxon>Ecdysozoa</taxon>
        <taxon>Arthropoda</taxon>
        <taxon>Hexapoda</taxon>
        <taxon>Insecta</taxon>
        <taxon>Pterygota</taxon>
        <taxon>Neoptera</taxon>
        <taxon>Endopterygota</taxon>
        <taxon>Hymenoptera</taxon>
        <taxon>Apocrita</taxon>
        <taxon>Aculeata</taxon>
        <taxon>Formicoidea</taxon>
        <taxon>Formicidae</taxon>
        <taxon>Myrmicinae</taxon>
        <taxon>Mycetomoellerius</taxon>
    </lineage>
</organism>
<proteinExistence type="predicted"/>
<gene>
    <name evidence="2" type="ORF">ALC60_06533</name>
</gene>
<feature type="compositionally biased region" description="Basic and acidic residues" evidence="1">
    <location>
        <begin position="1"/>
        <end position="21"/>
    </location>
</feature>
<keyword evidence="3" id="KW-1185">Reference proteome</keyword>
<evidence type="ECO:0000313" key="3">
    <source>
        <dbReference type="Proteomes" id="UP000075809"/>
    </source>
</evidence>
<evidence type="ECO:0000256" key="1">
    <source>
        <dbReference type="SAM" id="MobiDB-lite"/>
    </source>
</evidence>
<sequence length="309" mass="34481">MVGNVTEEKRGITVENRRSGKDSQWGFGGESAVTSRNAVAPPTGESEKVVVWKGGYHAYTSKGMERHAPRKWGQGLRGNVAWEAPCLTVGRGAFPGMRRGVWYRESFQGSLRGWKRGGMEWNGVERSARRCLEDKARSSDGCVRASGTTSNVFRWYGRSRLVEVEHVFDAQGGLHIVGLLVGGSRKITSGALGWSTQLSSWQRTKLKSSDAATEQEGRGIPSVLAYGSSRISKTELNTPRGHREFPPHQPHPRNPRHPIAPNLSLSFRIVAFRYTFLSRFRLHPPYHHHALGSLSPPLWISFFPLNLRL</sequence>